<reference evidence="5" key="2">
    <citation type="journal article" date="2007" name="Science">
        <title>Genome sequence of Aedes aegypti, a major arbovirus vector.</title>
        <authorList>
            <person name="Nene V."/>
            <person name="Wortman J.R."/>
            <person name="Lawson D."/>
            <person name="Haas B."/>
            <person name="Kodira C."/>
            <person name="Tu Z.J."/>
            <person name="Loftus B."/>
            <person name="Xi Z."/>
            <person name="Megy K."/>
            <person name="Grabherr M."/>
            <person name="Ren Q."/>
            <person name="Zdobnov E.M."/>
            <person name="Lobo N.F."/>
            <person name="Campbell K.S."/>
            <person name="Brown S.E."/>
            <person name="Bonaldo M.F."/>
            <person name="Zhu J."/>
            <person name="Sinkins S.P."/>
            <person name="Hogenkamp D.G."/>
            <person name="Amedeo P."/>
            <person name="Arensburger P."/>
            <person name="Atkinson P.W."/>
            <person name="Bidwell S."/>
            <person name="Biedler J."/>
            <person name="Birney E."/>
            <person name="Bruggner R.V."/>
            <person name="Costas J."/>
            <person name="Coy M.R."/>
            <person name="Crabtree J."/>
            <person name="Crawford M."/>
            <person name="Debruyn B."/>
            <person name="Decaprio D."/>
            <person name="Eiglmeier K."/>
            <person name="Eisenstadt E."/>
            <person name="El-Dorry H."/>
            <person name="Gelbart W.M."/>
            <person name="Gomes S.L."/>
            <person name="Hammond M."/>
            <person name="Hannick L.I."/>
            <person name="Hogan J.R."/>
            <person name="Holmes M.H."/>
            <person name="Jaffe D."/>
            <person name="Johnston J.S."/>
            <person name="Kennedy R.C."/>
            <person name="Koo H."/>
            <person name="Kravitz S."/>
            <person name="Kriventseva E.V."/>
            <person name="Kulp D."/>
            <person name="Labutti K."/>
            <person name="Lee E."/>
            <person name="Li S."/>
            <person name="Lovin D.D."/>
            <person name="Mao C."/>
            <person name="Mauceli E."/>
            <person name="Menck C.F."/>
            <person name="Miller J.R."/>
            <person name="Montgomery P."/>
            <person name="Mori A."/>
            <person name="Nascimento A.L."/>
            <person name="Naveira H.F."/>
            <person name="Nusbaum C."/>
            <person name="O'leary S."/>
            <person name="Orvis J."/>
            <person name="Pertea M."/>
            <person name="Quesneville H."/>
            <person name="Reidenbach K.R."/>
            <person name="Rogers Y.H."/>
            <person name="Roth C.W."/>
            <person name="Schneider J.R."/>
            <person name="Schatz M."/>
            <person name="Shumway M."/>
            <person name="Stanke M."/>
            <person name="Stinson E.O."/>
            <person name="Tubio J.M."/>
            <person name="Vanzee J.P."/>
            <person name="Verjovski-Almeida S."/>
            <person name="Werner D."/>
            <person name="White O."/>
            <person name="Wyder S."/>
            <person name="Zeng Q."/>
            <person name="Zhao Q."/>
            <person name="Zhao Y."/>
            <person name="Hill C.A."/>
            <person name="Raikhel A.S."/>
            <person name="Soares M.B."/>
            <person name="Knudson D.L."/>
            <person name="Lee N.H."/>
            <person name="Galagan J."/>
            <person name="Salzberg S.L."/>
            <person name="Paulsen I.T."/>
            <person name="Dimopoulos G."/>
            <person name="Collins F.H."/>
            <person name="Birren B."/>
            <person name="Fraser-Liggett C.M."/>
            <person name="Severson D.W."/>
        </authorList>
    </citation>
    <scope>NUCLEOTIDE SEQUENCE [LARGE SCALE GENOMIC DNA]</scope>
    <source>
        <strain evidence="5">Liverpool</strain>
    </source>
</reference>
<dbReference type="InterPro" id="IPR000873">
    <property type="entry name" value="AMP-dep_synth/lig_dom"/>
</dbReference>
<dbReference type="GO" id="GO:0005777">
    <property type="term" value="C:peroxisome"/>
    <property type="evidence" value="ECO:0007669"/>
    <property type="project" value="UniProtKB-SubCell"/>
</dbReference>
<dbReference type="FunFam" id="3.40.50.12780:FF:000025">
    <property type="entry name" value="luciferin 4-monooxygenase"/>
    <property type="match status" value="1"/>
</dbReference>
<dbReference type="GO" id="GO:0046949">
    <property type="term" value="P:fatty-acyl-CoA biosynthetic process"/>
    <property type="evidence" value="ECO:0007669"/>
    <property type="project" value="TreeGrafter"/>
</dbReference>
<keyword evidence="2" id="KW-0576">Peroxisome</keyword>
<gene>
    <name evidence="5" type="ORF">AaeL_AAEL002680</name>
</gene>
<accession>A0A1S4F2G0</accession>
<feature type="domain" description="AMP-binding enzyme C-terminal" evidence="4">
    <location>
        <begin position="443"/>
        <end position="518"/>
    </location>
</feature>
<protein>
    <submittedName>
        <fullName evidence="5">AAEL002680-PA</fullName>
    </submittedName>
</protein>
<reference evidence="5" key="1">
    <citation type="submission" date="2005-10" db="EMBL/GenBank/DDBJ databases">
        <authorList>
            <person name="Loftus B.J."/>
            <person name="Nene V.M."/>
            <person name="Hannick L.I."/>
            <person name="Bidwell S."/>
            <person name="Haas B."/>
            <person name="Amedeo P."/>
            <person name="Orvis J."/>
            <person name="Wortman J.R."/>
            <person name="White O.R."/>
            <person name="Salzberg S."/>
            <person name="Shumway M."/>
            <person name="Koo H."/>
            <person name="Zhao Y."/>
            <person name="Holmes M."/>
            <person name="Miller J."/>
            <person name="Schatz M."/>
            <person name="Pop M."/>
            <person name="Pai G."/>
            <person name="Utterback T."/>
            <person name="Rogers Y.-H."/>
            <person name="Kravitz S."/>
            <person name="Fraser C.M."/>
        </authorList>
    </citation>
    <scope>NUCLEOTIDE SEQUENCE</scope>
    <source>
        <strain evidence="5">Liverpool</strain>
    </source>
</reference>
<dbReference type="KEGG" id="aag:5575580"/>
<dbReference type="OrthoDB" id="7755062at2759"/>
<dbReference type="OMA" id="LWAGIYQ"/>
<dbReference type="InterPro" id="IPR020845">
    <property type="entry name" value="AMP-binding_CS"/>
</dbReference>
<dbReference type="Gene3D" id="3.40.50.12780">
    <property type="entry name" value="N-terminal domain of ligase-like"/>
    <property type="match status" value="1"/>
</dbReference>
<name>A0A1S4F2G0_AEDAE</name>
<proteinExistence type="predicted"/>
<dbReference type="PANTHER" id="PTHR24096">
    <property type="entry name" value="LONG-CHAIN-FATTY-ACID--COA LIGASE"/>
    <property type="match status" value="1"/>
</dbReference>
<dbReference type="EMBL" id="CH477248">
    <property type="protein sequence ID" value="EAT46127.1"/>
    <property type="molecule type" value="Genomic_DNA"/>
</dbReference>
<evidence type="ECO:0000256" key="1">
    <source>
        <dbReference type="ARBA" id="ARBA00004275"/>
    </source>
</evidence>
<evidence type="ECO:0000256" key="2">
    <source>
        <dbReference type="ARBA" id="ARBA00023140"/>
    </source>
</evidence>
<dbReference type="HOGENOM" id="CLU_000022_59_2_1"/>
<dbReference type="AlphaFoldDB" id="A0A1S4F2G0"/>
<reference evidence="5" key="3">
    <citation type="submission" date="2012-09" db="EMBL/GenBank/DDBJ databases">
        <authorList>
            <consortium name="VectorBase"/>
        </authorList>
    </citation>
    <scope>NUCLEOTIDE SEQUENCE</scope>
    <source>
        <strain evidence="5">Liverpool</strain>
    </source>
</reference>
<comment type="subcellular location">
    <subcellularLocation>
        <location evidence="1">Peroxisome</location>
    </subcellularLocation>
</comment>
<dbReference type="Pfam" id="PF00501">
    <property type="entry name" value="AMP-binding"/>
    <property type="match status" value="1"/>
</dbReference>
<dbReference type="PROSITE" id="PS00455">
    <property type="entry name" value="AMP_BINDING"/>
    <property type="match status" value="1"/>
</dbReference>
<dbReference type="InterPro" id="IPR045851">
    <property type="entry name" value="AMP-bd_C_sf"/>
</dbReference>
<organism evidence="5 6">
    <name type="scientific">Aedes aegypti</name>
    <name type="common">Yellowfever mosquito</name>
    <name type="synonym">Culex aegypti</name>
    <dbReference type="NCBI Taxonomy" id="7159"/>
    <lineage>
        <taxon>Eukaryota</taxon>
        <taxon>Metazoa</taxon>
        <taxon>Ecdysozoa</taxon>
        <taxon>Arthropoda</taxon>
        <taxon>Hexapoda</taxon>
        <taxon>Insecta</taxon>
        <taxon>Pterygota</taxon>
        <taxon>Neoptera</taxon>
        <taxon>Endopterygota</taxon>
        <taxon>Diptera</taxon>
        <taxon>Nematocera</taxon>
        <taxon>Culicoidea</taxon>
        <taxon>Culicidae</taxon>
        <taxon>Culicinae</taxon>
        <taxon>Aedini</taxon>
        <taxon>Aedes</taxon>
        <taxon>Stegomyia</taxon>
    </lineage>
</organism>
<dbReference type="Pfam" id="PF13193">
    <property type="entry name" value="AMP-binding_C"/>
    <property type="match status" value="1"/>
</dbReference>
<feature type="domain" description="AMP-dependent synthetase/ligase" evidence="3">
    <location>
        <begin position="35"/>
        <end position="392"/>
    </location>
</feature>
<dbReference type="InterPro" id="IPR042099">
    <property type="entry name" value="ANL_N_sf"/>
</dbReference>
<dbReference type="GO" id="GO:0004467">
    <property type="term" value="F:long-chain fatty acid-CoA ligase activity"/>
    <property type="evidence" value="ECO:0007669"/>
    <property type="project" value="TreeGrafter"/>
</dbReference>
<evidence type="ECO:0000313" key="5">
    <source>
        <dbReference type="EMBL" id="EAT46127.1"/>
    </source>
</evidence>
<sequence length="537" mass="59701">MTSYDEDRRVWSGPRLEPMFDLRRSAGDVVMELLRRNPGKPVQIDGDSGRMLTRDELRIRAVRIAQNLRDKFRLGEKYDEIVTIAALGSENLMPLTTALQFLAVPYNALYPHYTEGEMVHLMRQTQSRLLFCDASNYALVREAAEKSIEGELVVFVMDGIVEGARSVLELLDETGVEDQFEPLRVENTTKAIWSILCSSGTTGAPKGICLSHANRTSSYVFQNFSNMTILALGSIHWISVAYCYDLALFYNSVVVFTRKSFSPELVLDLLEKYRITAINCQPLFANAVAHHPRAKTTDLSSLALWGIGGYFVSDSVRDAIDAILPKGKSYTIYASTECGLIATDLFQRKRGAVGTVSPNMQIRVVDDDGNALGVGESGELLLKRSIPFGGYLKNEEATKAAFDDDGWFRSGDTGYFDEDGFLHLGDRKGDFFKYIDHVQPTTLEEIIAQVEGVEQVCVIGLPLENKSVELPTAVVVRNKDSEVSGEAIADYVAARVRDHMKLRGGVHFVDDLPLTGKGNVKRKELKRIMIDKLAEAN</sequence>
<dbReference type="SUPFAM" id="SSF56801">
    <property type="entry name" value="Acetyl-CoA synthetase-like"/>
    <property type="match status" value="1"/>
</dbReference>
<dbReference type="Gene3D" id="3.30.300.30">
    <property type="match status" value="1"/>
</dbReference>
<evidence type="ECO:0000259" key="3">
    <source>
        <dbReference type="Pfam" id="PF00501"/>
    </source>
</evidence>
<dbReference type="Proteomes" id="UP000682892">
    <property type="component" value="Chromosome 2"/>
</dbReference>
<evidence type="ECO:0000313" key="6">
    <source>
        <dbReference type="Proteomes" id="UP000682892"/>
    </source>
</evidence>
<dbReference type="PANTHER" id="PTHR24096:SF353">
    <property type="entry name" value="GH16244P-RELATED"/>
    <property type="match status" value="1"/>
</dbReference>
<evidence type="ECO:0000259" key="4">
    <source>
        <dbReference type="Pfam" id="PF13193"/>
    </source>
</evidence>
<dbReference type="InterPro" id="IPR025110">
    <property type="entry name" value="AMP-bd_C"/>
</dbReference>